<protein>
    <submittedName>
        <fullName evidence="5">Poly(A)-specific ribonuclease PARN-like</fullName>
    </submittedName>
</protein>
<dbReference type="GO" id="GO:1990431">
    <property type="term" value="P:priRNA 3'-end processing"/>
    <property type="evidence" value="ECO:0007669"/>
    <property type="project" value="TreeGrafter"/>
</dbReference>
<dbReference type="InterPro" id="IPR051181">
    <property type="entry name" value="CAF1_poly(A)_ribonucleases"/>
</dbReference>
<accession>A0AAJ7DVF6</accession>
<dbReference type="GO" id="GO:0003723">
    <property type="term" value="F:RNA binding"/>
    <property type="evidence" value="ECO:0007669"/>
    <property type="project" value="InterPro"/>
</dbReference>
<dbReference type="Pfam" id="PF08675">
    <property type="entry name" value="RNA_bind"/>
    <property type="match status" value="1"/>
</dbReference>
<dbReference type="SUPFAM" id="SSF54928">
    <property type="entry name" value="RNA-binding domain, RBD"/>
    <property type="match status" value="1"/>
</dbReference>
<dbReference type="Proteomes" id="UP000695007">
    <property type="component" value="Unplaced"/>
</dbReference>
<evidence type="ECO:0000313" key="5">
    <source>
        <dbReference type="RefSeq" id="XP_011497836.1"/>
    </source>
</evidence>
<dbReference type="SUPFAM" id="SSF82708">
    <property type="entry name" value="R3H domain"/>
    <property type="match status" value="1"/>
</dbReference>
<evidence type="ECO:0000259" key="3">
    <source>
        <dbReference type="Pfam" id="PF08675"/>
    </source>
</evidence>
<dbReference type="AlphaFoldDB" id="A0AAJ7DVF6"/>
<dbReference type="InterPro" id="IPR012337">
    <property type="entry name" value="RNaseH-like_sf"/>
</dbReference>
<dbReference type="CDD" id="cd02637">
    <property type="entry name" value="R3H_PARN"/>
    <property type="match status" value="1"/>
</dbReference>
<proteinExistence type="inferred from homology"/>
<dbReference type="InterPro" id="IPR034042">
    <property type="entry name" value="PARN_R3H"/>
</dbReference>
<dbReference type="GO" id="GO:0004535">
    <property type="term" value="F:poly(A)-specific ribonuclease activity"/>
    <property type="evidence" value="ECO:0007669"/>
    <property type="project" value="InterPro"/>
</dbReference>
<gene>
    <name evidence="5" type="primary">LOC105362171</name>
</gene>
<name>A0AAJ7DVF6_9HYME</name>
<dbReference type="GO" id="GO:1990432">
    <property type="term" value="P:siRNA 3'-end processing"/>
    <property type="evidence" value="ECO:0007669"/>
    <property type="project" value="TreeGrafter"/>
</dbReference>
<feature type="compositionally biased region" description="Basic and acidic residues" evidence="2">
    <location>
        <begin position="452"/>
        <end position="477"/>
    </location>
</feature>
<organism evidence="4 5">
    <name type="scientific">Ceratosolen solmsi marchali</name>
    <dbReference type="NCBI Taxonomy" id="326594"/>
    <lineage>
        <taxon>Eukaryota</taxon>
        <taxon>Metazoa</taxon>
        <taxon>Ecdysozoa</taxon>
        <taxon>Arthropoda</taxon>
        <taxon>Hexapoda</taxon>
        <taxon>Insecta</taxon>
        <taxon>Pterygota</taxon>
        <taxon>Neoptera</taxon>
        <taxon>Endopterygota</taxon>
        <taxon>Hymenoptera</taxon>
        <taxon>Apocrita</taxon>
        <taxon>Proctotrupomorpha</taxon>
        <taxon>Chalcidoidea</taxon>
        <taxon>Agaonidae</taxon>
        <taxon>Agaoninae</taxon>
        <taxon>Ceratosolen</taxon>
    </lineage>
</organism>
<dbReference type="KEGG" id="csol:105362171"/>
<dbReference type="Gene3D" id="3.30.70.330">
    <property type="match status" value="1"/>
</dbReference>
<dbReference type="GO" id="GO:0000289">
    <property type="term" value="P:nuclear-transcribed mRNA poly(A) tail shortening"/>
    <property type="evidence" value="ECO:0007669"/>
    <property type="project" value="TreeGrafter"/>
</dbReference>
<dbReference type="GO" id="GO:0005737">
    <property type="term" value="C:cytoplasm"/>
    <property type="evidence" value="ECO:0007669"/>
    <property type="project" value="InterPro"/>
</dbReference>
<dbReference type="InterPro" id="IPR035979">
    <property type="entry name" value="RBD_domain_sf"/>
</dbReference>
<dbReference type="InterPro" id="IPR036397">
    <property type="entry name" value="RNaseH_sf"/>
</dbReference>
<feature type="region of interest" description="Disordered" evidence="2">
    <location>
        <begin position="451"/>
        <end position="542"/>
    </location>
</feature>
<dbReference type="Gene3D" id="3.30.420.10">
    <property type="entry name" value="Ribonuclease H-like superfamily/Ribonuclease H"/>
    <property type="match status" value="3"/>
</dbReference>
<dbReference type="Pfam" id="PF04857">
    <property type="entry name" value="CAF1"/>
    <property type="match status" value="1"/>
</dbReference>
<dbReference type="GO" id="GO:0046872">
    <property type="term" value="F:metal ion binding"/>
    <property type="evidence" value="ECO:0007669"/>
    <property type="project" value="InterPro"/>
</dbReference>
<dbReference type="GeneID" id="105362171"/>
<dbReference type="GO" id="GO:0005634">
    <property type="term" value="C:nucleus"/>
    <property type="evidence" value="ECO:0007669"/>
    <property type="project" value="InterPro"/>
</dbReference>
<dbReference type="InterPro" id="IPR014789">
    <property type="entry name" value="PolyA-riboNase_RNA-binding"/>
</dbReference>
<keyword evidence="4" id="KW-1185">Reference proteome</keyword>
<comment type="similarity">
    <text evidence="1">Belongs to the CAF1 family.</text>
</comment>
<evidence type="ECO:0000256" key="2">
    <source>
        <dbReference type="SAM" id="MobiDB-lite"/>
    </source>
</evidence>
<evidence type="ECO:0000256" key="1">
    <source>
        <dbReference type="ARBA" id="ARBA00008372"/>
    </source>
</evidence>
<dbReference type="InterPro" id="IPR006941">
    <property type="entry name" value="RNase_CAF1"/>
</dbReference>
<reference evidence="5" key="1">
    <citation type="submission" date="2025-08" db="UniProtKB">
        <authorList>
            <consortium name="RefSeq"/>
        </authorList>
    </citation>
    <scope>IDENTIFICATION</scope>
</reference>
<dbReference type="PANTHER" id="PTHR15092">
    <property type="entry name" value="POLY A -SPECIFIC RIBONUCLEASE/TARGET OF EGR1, MEMBER 1"/>
    <property type="match status" value="1"/>
</dbReference>
<feature type="domain" description="Poly(A)-specific ribonuclease RNA-binding" evidence="3">
    <location>
        <begin position="375"/>
        <end position="454"/>
    </location>
</feature>
<sequence length="542" mass="63411">MDFLLVQFGLSVFTYNSETNKYSQRSYNFYVFPRPFDRSAPDCRFLCQAACIDFLVNQGFDFNKLYFLVNQGFDFNKLFKYGIPYLKKDDENWLNKKFDEKQKIRDNYDLISISDDDRPQIEEICSRIKDFINLEDKEIIIDRCNSFIRRLIYQEVKLRWPNKFGLKTMNDNQSNQCIVVYKIGTKEEEEQREIERREKQKLEVQEAVGLSALLKKIANSGKLIVGHNMLLDLCHIINQFFDSLPESYLKFKSLVHCLFPRLLDTKIICQSAQFKDSVPSVLHQLLETLHNSPFELPETEDVSDRSYKISNNKSHEAGYDAFITGLCFIALSNRLGSLQRPQVSTVLADSQLLNPFLNKLLITRLKDYPYINLTGKDPNPSRDHVFHITFPKEWKYSDLSQLFTPYGGAFVSWLTDKSAYVALYRRDQISAVMNDLVKPHNKHYSIKKYREHHANLEREHQVKPERKRKISDCESPTKIESSPPPTTTGSKSTTLNTDEDGWEVASGKRRRKRNRIQTNVETEVQNKSDDNQKAFAENETWR</sequence>
<dbReference type="InterPro" id="IPR012677">
    <property type="entry name" value="Nucleotide-bd_a/b_plait_sf"/>
</dbReference>
<dbReference type="SUPFAM" id="SSF53098">
    <property type="entry name" value="Ribonuclease H-like"/>
    <property type="match status" value="2"/>
</dbReference>
<dbReference type="PANTHER" id="PTHR15092:SF44">
    <property type="entry name" value="POLY(A)-SPECIFIC RIBONUCLEASE PARN"/>
    <property type="match status" value="1"/>
</dbReference>
<dbReference type="CDD" id="cd12428">
    <property type="entry name" value="RRM_PARN"/>
    <property type="match status" value="1"/>
</dbReference>
<dbReference type="InterPro" id="IPR036867">
    <property type="entry name" value="R3H_dom_sf"/>
</dbReference>
<dbReference type="RefSeq" id="XP_011497836.1">
    <property type="nucleotide sequence ID" value="XM_011499534.1"/>
</dbReference>
<evidence type="ECO:0000313" key="4">
    <source>
        <dbReference type="Proteomes" id="UP000695007"/>
    </source>
</evidence>